<sequence>MVTTTRHVAIALVLGVLGGAACAQAVTFVPVSRQIRRSDSGWQLAYRQIFEHYSEYAPNGSSSPYGPIADSEHGILRGGALGYRHQGDHLGYGAVAAYTEGTTAYQGFTQDYKTATYTPLMSHTGNDRTEARLWVNYAFALSALPNLAIVPGIMAGDEHWERRTSDGDHETYNAFYAAGRLAFEHAMGPVVLSVSAEAGRLIHPTMTATFAPHQTFALGARQWVGYGIRVTYNIDRDVSVYASYAEDRYQWGQSPIVNGLYEPASHTTLGQASAGVLIRGL</sequence>
<evidence type="ECO:0000313" key="1">
    <source>
        <dbReference type="EMBL" id="RCN55735.1"/>
    </source>
</evidence>
<comment type="caution">
    <text evidence="1">The sequence shown here is derived from an EMBL/GenBank/DDBJ whole genome shotgun (WGS) entry which is preliminary data.</text>
</comment>
<accession>A0A1C2G4F9</accession>
<evidence type="ECO:0000313" key="2">
    <source>
        <dbReference type="Proteomes" id="UP000253250"/>
    </source>
</evidence>
<gene>
    <name evidence="1" type="ORF">C4900_07365</name>
</gene>
<dbReference type="OrthoDB" id="7056301at2"/>
<dbReference type="AlphaFoldDB" id="A0A1C2G4F9"/>
<reference evidence="1 2" key="1">
    <citation type="submission" date="2018-02" db="EMBL/GenBank/DDBJ databases">
        <title>Insights into the biology of acidophilic members of the Acidiferrobacteraceae family derived from comparative genomic analyses.</title>
        <authorList>
            <person name="Issotta F."/>
            <person name="Thyssen C."/>
            <person name="Mena C."/>
            <person name="Moya A."/>
            <person name="Bellenberg S."/>
            <person name="Sproer C."/>
            <person name="Covarrubias P.C."/>
            <person name="Sand W."/>
            <person name="Quatrini R."/>
            <person name="Vera M."/>
        </authorList>
    </citation>
    <scope>NUCLEOTIDE SEQUENCE [LARGE SCALE GENOMIC DNA]</scope>
    <source>
        <strain evidence="2">m-1</strain>
    </source>
</reference>
<dbReference type="PROSITE" id="PS51257">
    <property type="entry name" value="PROKAR_LIPOPROTEIN"/>
    <property type="match status" value="1"/>
</dbReference>
<proteinExistence type="predicted"/>
<dbReference type="RefSeq" id="WP_065968889.1">
    <property type="nucleotide sequence ID" value="NZ_CP080624.1"/>
</dbReference>
<name>A0A1C2G4F9_9GAMM</name>
<keyword evidence="2" id="KW-1185">Reference proteome</keyword>
<dbReference type="Proteomes" id="UP000253250">
    <property type="component" value="Unassembled WGS sequence"/>
</dbReference>
<dbReference type="EMBL" id="PSYR01000002">
    <property type="protein sequence ID" value="RCN55735.1"/>
    <property type="molecule type" value="Genomic_DNA"/>
</dbReference>
<protein>
    <submittedName>
        <fullName evidence="1">Uncharacterized protein</fullName>
    </submittedName>
</protein>
<organism evidence="1 2">
    <name type="scientific">Acidiferrobacter thiooxydans</name>
    <dbReference type="NCBI Taxonomy" id="163359"/>
    <lineage>
        <taxon>Bacteria</taxon>
        <taxon>Pseudomonadati</taxon>
        <taxon>Pseudomonadota</taxon>
        <taxon>Gammaproteobacteria</taxon>
        <taxon>Acidiferrobacterales</taxon>
        <taxon>Acidiferrobacteraceae</taxon>
        <taxon>Acidiferrobacter</taxon>
    </lineage>
</organism>